<feature type="domain" description="Integrator complex subunit 5 C-terminal" evidence="2">
    <location>
        <begin position="418"/>
        <end position="870"/>
    </location>
</feature>
<dbReference type="InterPro" id="IPR029444">
    <property type="entry name" value="INTS5_C"/>
</dbReference>
<proteinExistence type="predicted"/>
<feature type="domain" description="Integrator complex subunit 5 N-terminal" evidence="1">
    <location>
        <begin position="242"/>
        <end position="280"/>
    </location>
</feature>
<feature type="domain" description="Integrator complex subunit 5 C-terminal" evidence="2">
    <location>
        <begin position="943"/>
        <end position="1099"/>
    </location>
</feature>
<dbReference type="PANTHER" id="PTHR31697:SF2">
    <property type="entry name" value="INTEGRATOR COMPLEX SUBUNIT 5"/>
    <property type="match status" value="1"/>
</dbReference>
<feature type="domain" description="Integrator complex subunit 5 C-terminal" evidence="2">
    <location>
        <begin position="292"/>
        <end position="412"/>
    </location>
</feature>
<dbReference type="EMBL" id="JAJSOF020000017">
    <property type="protein sequence ID" value="KAJ4439643.1"/>
    <property type="molecule type" value="Genomic_DNA"/>
</dbReference>
<dbReference type="Pfam" id="PF14837">
    <property type="entry name" value="INTS5_N"/>
    <property type="match status" value="2"/>
</dbReference>
<dbReference type="InterPro" id="IPR040316">
    <property type="entry name" value="INTS5"/>
</dbReference>
<sequence>MSGTSVIKTVPPQDLMSDLRTFVAGATRPVKTNPLELARTALSILKTLPAARDAVLEYFCTLFDSAVSKYVTQIETDICLNSGSPSSGHEDATIVEIHVVLCSFVSSNPKAWAPIISTWSLELLGELSSRYAGRAHVPLTAGLNETLQLWMSCRATRTLIDITTQCLSCLMHSDTEACINALLGVLLNLMFEMAGHVTCMDESRNACRVLVGRPEEKRPLGSPRHRWEDNIKMDLREVGYDDTSVAHSPHFDWVVAHVGSCFPHTVITRVLSCGLKDFSQHGSADQSAKAPKLNSVVGILGHLAGSHFVDIRSALLELFEWSLEPELHEADGDNAERPATVPFLLQLASLSPTLLRALTSDVLQTLTPSMLPKLAALAPNWCNYFGGSQALEDLIVHLALGCEQEVPRYSNFFWMLPLQLLLQEIDHLLRSTTPGSCTIPLLGSIKQEMSVIQPLLLSSDPLRVQTAVRLLGLLGYHSTAVLVSSAAFLLQRATTDDHLAALVRLVTGGVCNSTPALQSEQDNGCFHKYGCLAQALEQAVRSNTGCILVDEITHPAPEQLWHNIARLLRWEHSGKAPFIRGSLISRSVRCNLREASELLCKVSKTNLAHAIAAALDLAIVTIQSPNDTVSVQLTLQLAKAAVAYFFLCMGEKGSFVWALNNLLYIDIIGSMITVMCIKQYMHRSVRVSYVDVADHLVRLQGVHLCCRLLARLASRSPPARSLALRELLEGSLFHSHSHLFGAKFPSQVRAPKEDIKLLHENHKQGTSVMLAQRHSSVFHAGVIGHGPRKTLPNKSLQPDSVTHSTQLLIEVIKACCSASGIGPESGSEQPPVHPVSLDAITTVSLLLVELISPDVMYNGLPWPEEEFCKTNGGHDEWFQPMRRRQSNVSPLMQSMRAMKNVFVLPVVCKGKCPVNHSLTIQKNSWNSRLGRIVNESLESIRNVTVERDLHIRRLFDDLPLTWHLMALVASYRPALCYCSVLLRALTATLLAQWGSAAQQVQHNDKLLATTTQVLELMALGQLLPPPLSSLRDVIPHLKPQEVVQLLRDCVWNYLRDHVPSPALFTRDENGLMWRDATLARPGPQYTDTLRSTMQNNIQCLGTLYSQLFPPTPPE</sequence>
<feature type="domain" description="Integrator complex subunit 5 N-terminal" evidence="1">
    <location>
        <begin position="13"/>
        <end position="185"/>
    </location>
</feature>
<protein>
    <recommendedName>
        <fullName evidence="5">Integrator complex subunit 5</fullName>
    </recommendedName>
</protein>
<evidence type="ECO:0008006" key="5">
    <source>
        <dbReference type="Google" id="ProtNLM"/>
    </source>
</evidence>
<evidence type="ECO:0000259" key="1">
    <source>
        <dbReference type="Pfam" id="PF14837"/>
    </source>
</evidence>
<evidence type="ECO:0000313" key="3">
    <source>
        <dbReference type="EMBL" id="KAJ4439643.1"/>
    </source>
</evidence>
<keyword evidence="4" id="KW-1185">Reference proteome</keyword>
<dbReference type="Pfam" id="PF14838">
    <property type="entry name" value="INTS5_C"/>
    <property type="match status" value="3"/>
</dbReference>
<accession>A0ABQ8T079</accession>
<gene>
    <name evidence="3" type="ORF">ANN_07771</name>
</gene>
<comment type="caution">
    <text evidence="3">The sequence shown here is derived from an EMBL/GenBank/DDBJ whole genome shotgun (WGS) entry which is preliminary data.</text>
</comment>
<dbReference type="InterPro" id="IPR029445">
    <property type="entry name" value="INTS5_N"/>
</dbReference>
<evidence type="ECO:0000259" key="2">
    <source>
        <dbReference type="Pfam" id="PF14838"/>
    </source>
</evidence>
<reference evidence="3 4" key="1">
    <citation type="journal article" date="2022" name="Allergy">
        <title>Genome assembly and annotation of Periplaneta americana reveal a comprehensive cockroach allergen profile.</title>
        <authorList>
            <person name="Wang L."/>
            <person name="Xiong Q."/>
            <person name="Saelim N."/>
            <person name="Wang L."/>
            <person name="Nong W."/>
            <person name="Wan A.T."/>
            <person name="Shi M."/>
            <person name="Liu X."/>
            <person name="Cao Q."/>
            <person name="Hui J.H.L."/>
            <person name="Sookrung N."/>
            <person name="Leung T.F."/>
            <person name="Tungtrongchitr A."/>
            <person name="Tsui S.K.W."/>
        </authorList>
    </citation>
    <scope>NUCLEOTIDE SEQUENCE [LARGE SCALE GENOMIC DNA]</scope>
    <source>
        <strain evidence="3">PWHHKU_190912</strain>
    </source>
</reference>
<organism evidence="3 4">
    <name type="scientific">Periplaneta americana</name>
    <name type="common">American cockroach</name>
    <name type="synonym">Blatta americana</name>
    <dbReference type="NCBI Taxonomy" id="6978"/>
    <lineage>
        <taxon>Eukaryota</taxon>
        <taxon>Metazoa</taxon>
        <taxon>Ecdysozoa</taxon>
        <taxon>Arthropoda</taxon>
        <taxon>Hexapoda</taxon>
        <taxon>Insecta</taxon>
        <taxon>Pterygota</taxon>
        <taxon>Neoptera</taxon>
        <taxon>Polyneoptera</taxon>
        <taxon>Dictyoptera</taxon>
        <taxon>Blattodea</taxon>
        <taxon>Blattoidea</taxon>
        <taxon>Blattidae</taxon>
        <taxon>Blattinae</taxon>
        <taxon>Periplaneta</taxon>
    </lineage>
</organism>
<dbReference type="PANTHER" id="PTHR31697">
    <property type="entry name" value="INTEGRATOR COMPLEX SUBUNIT 5"/>
    <property type="match status" value="1"/>
</dbReference>
<name>A0ABQ8T079_PERAM</name>
<evidence type="ECO:0000313" key="4">
    <source>
        <dbReference type="Proteomes" id="UP001148838"/>
    </source>
</evidence>
<dbReference type="Proteomes" id="UP001148838">
    <property type="component" value="Unassembled WGS sequence"/>
</dbReference>